<dbReference type="EMBL" id="JAGGDJ010000005">
    <property type="protein sequence ID" value="MBO7744627.1"/>
    <property type="molecule type" value="Genomic_DNA"/>
</dbReference>
<dbReference type="Proteomes" id="UP000670947">
    <property type="component" value="Unassembled WGS sequence"/>
</dbReference>
<dbReference type="PANTHER" id="PTHR43032">
    <property type="entry name" value="PROTEIN-METHIONINE-SULFOXIDE REDUCTASE"/>
    <property type="match status" value="1"/>
</dbReference>
<feature type="domain" description="Oxidoreductase molybdopterin-binding" evidence="1">
    <location>
        <begin position="27"/>
        <end position="175"/>
    </location>
</feature>
<protein>
    <submittedName>
        <fullName evidence="2">Sulfite oxidase-like oxidoreductase</fullName>
    </submittedName>
</protein>
<comment type="caution">
    <text evidence="2">The sequence shown here is derived from an EMBL/GenBank/DDBJ whole genome shotgun (WGS) entry which is preliminary data.</text>
</comment>
<accession>A0ABS3W8L4</accession>
<name>A0ABS3W8L4_9BACL</name>
<evidence type="ECO:0000313" key="3">
    <source>
        <dbReference type="Proteomes" id="UP000670947"/>
    </source>
</evidence>
<reference evidence="2 3" key="1">
    <citation type="submission" date="2021-03" db="EMBL/GenBank/DDBJ databases">
        <title>Paenibacillus artemisicola MWE-103 whole genome sequence.</title>
        <authorList>
            <person name="Ham Y.J."/>
        </authorList>
    </citation>
    <scope>NUCLEOTIDE SEQUENCE [LARGE SCALE GENOMIC DNA]</scope>
    <source>
        <strain evidence="2 3">MWE-103</strain>
    </source>
</reference>
<dbReference type="InterPro" id="IPR000572">
    <property type="entry name" value="OxRdtase_Mopterin-bd_dom"/>
</dbReference>
<dbReference type="RefSeq" id="WP_208847571.1">
    <property type="nucleotide sequence ID" value="NZ_JAGGDJ010000005.1"/>
</dbReference>
<dbReference type="SUPFAM" id="SSF56524">
    <property type="entry name" value="Oxidoreductase molybdopterin-binding domain"/>
    <property type="match status" value="1"/>
</dbReference>
<proteinExistence type="predicted"/>
<dbReference type="InterPro" id="IPR036374">
    <property type="entry name" value="OxRdtase_Mopterin-bd_sf"/>
</dbReference>
<dbReference type="Pfam" id="PF00174">
    <property type="entry name" value="Oxidored_molyb"/>
    <property type="match status" value="1"/>
</dbReference>
<sequence length="195" mass="22738">MAMNNASDATRVPPGQRLTNGFPVLHHGEVPYYRDMSKWDLRLFGLVEEEACITYNAFMKLPRRTFANDIHCVTTWSKLDNEWEGVAVAAVMAHVKPKPEAKYVMLHAEHGWTTNLPLADFLRDTSFFAIKHNGEILSPEHGYPVRMVVPHLYFWKSAKWLRGVEFMAADKPGFWERNGYNMYGDPWKEQRYDWD</sequence>
<gene>
    <name evidence="2" type="ORF">I8J29_10490</name>
</gene>
<organism evidence="2 3">
    <name type="scientific">Paenibacillus artemisiicola</name>
    <dbReference type="NCBI Taxonomy" id="1172618"/>
    <lineage>
        <taxon>Bacteria</taxon>
        <taxon>Bacillati</taxon>
        <taxon>Bacillota</taxon>
        <taxon>Bacilli</taxon>
        <taxon>Bacillales</taxon>
        <taxon>Paenibacillaceae</taxon>
        <taxon>Paenibacillus</taxon>
    </lineage>
</organism>
<dbReference type="Gene3D" id="3.90.420.10">
    <property type="entry name" value="Oxidoreductase, molybdopterin-binding domain"/>
    <property type="match status" value="1"/>
</dbReference>
<dbReference type="CDD" id="cd02109">
    <property type="entry name" value="arch_bact_SO_family_Moco"/>
    <property type="match status" value="1"/>
</dbReference>
<keyword evidence="3" id="KW-1185">Reference proteome</keyword>
<evidence type="ECO:0000259" key="1">
    <source>
        <dbReference type="Pfam" id="PF00174"/>
    </source>
</evidence>
<dbReference type="PANTHER" id="PTHR43032:SF4">
    <property type="entry name" value="OXIDOREDUCTASE MOLYBDOPTERIN-BINDING DOMAIN-CONTAINING PROTEIN"/>
    <property type="match status" value="1"/>
</dbReference>
<evidence type="ECO:0000313" key="2">
    <source>
        <dbReference type="EMBL" id="MBO7744627.1"/>
    </source>
</evidence>